<organism evidence="1 2">
    <name type="scientific">Ilex paraguariensis</name>
    <name type="common">yerba mate</name>
    <dbReference type="NCBI Taxonomy" id="185542"/>
    <lineage>
        <taxon>Eukaryota</taxon>
        <taxon>Viridiplantae</taxon>
        <taxon>Streptophyta</taxon>
        <taxon>Embryophyta</taxon>
        <taxon>Tracheophyta</taxon>
        <taxon>Spermatophyta</taxon>
        <taxon>Magnoliopsida</taxon>
        <taxon>eudicotyledons</taxon>
        <taxon>Gunneridae</taxon>
        <taxon>Pentapetalae</taxon>
        <taxon>asterids</taxon>
        <taxon>campanulids</taxon>
        <taxon>Aquifoliales</taxon>
        <taxon>Aquifoliaceae</taxon>
        <taxon>Ilex</taxon>
    </lineage>
</organism>
<dbReference type="EMBL" id="CAUOFW020007091">
    <property type="protein sequence ID" value="CAK9177593.1"/>
    <property type="molecule type" value="Genomic_DNA"/>
</dbReference>
<dbReference type="AlphaFoldDB" id="A0ABC8U748"/>
<keyword evidence="2" id="KW-1185">Reference proteome</keyword>
<comment type="caution">
    <text evidence="1">The sequence shown here is derived from an EMBL/GenBank/DDBJ whole genome shotgun (WGS) entry which is preliminary data.</text>
</comment>
<name>A0ABC8U748_9AQUA</name>
<accession>A0ABC8U748</accession>
<protein>
    <submittedName>
        <fullName evidence="1">Uncharacterized protein</fullName>
    </submittedName>
</protein>
<sequence>MLKLKLERVDCNMTQTWRGIFVINPNINVSELYYAPLLFELRLAHRGTESINLDSLIYYGPPLNCTHAQWLITQMGELHPSPSCLLYPERAYNFKSIIHYLLLVISHVHLPPAC</sequence>
<evidence type="ECO:0000313" key="1">
    <source>
        <dbReference type="EMBL" id="CAK9177593.1"/>
    </source>
</evidence>
<dbReference type="Proteomes" id="UP001642360">
    <property type="component" value="Unassembled WGS sequence"/>
</dbReference>
<proteinExistence type="predicted"/>
<gene>
    <name evidence="1" type="ORF">ILEXP_LOCUS47503</name>
</gene>
<evidence type="ECO:0000313" key="2">
    <source>
        <dbReference type="Proteomes" id="UP001642360"/>
    </source>
</evidence>
<reference evidence="1 2" key="1">
    <citation type="submission" date="2024-02" db="EMBL/GenBank/DDBJ databases">
        <authorList>
            <person name="Vignale AGUSTIN F."/>
            <person name="Sosa J E."/>
            <person name="Modenutti C."/>
        </authorList>
    </citation>
    <scope>NUCLEOTIDE SEQUENCE [LARGE SCALE GENOMIC DNA]</scope>
</reference>